<keyword evidence="2" id="KW-0732">Signal</keyword>
<sequence length="414" mass="42538">MEFLASMTPFSLTTRLTLFLAVSSLRFAFAQEFRVPSTLIDRNAALNLKPAVSSTGISPVVMSAKLGGLLERQAGICKAGMNECAGNAGSCCPSGGACCVNPATSRVNACCGAGLKCCVATGFPVGCCDLSDDCVYTQGQSACCPTGQSCIACSDPADVPCPNADFCCPTGFTCVIGADKSNICVSGTTSSTVNPSLTQSTFTNLPKVTTSSVSLTISSQPTSTPNISANFVNETVSCNDPAIHYDSGDWNNSTTCASPAMKASAVGSTMTCRFHGTALYLTSVVGQDAGVFTITIDGVATVVDAFTPTEPQCGIRFSQTGLASAMHNVSLTFNGPSPSAPQNAVAVFEYTDLIYSEVEGEDDDDGDTTSSSSTPTSGSTSAGTSLVFGRWGATNLFKRISASWTLVSLSMLVL</sequence>
<feature type="signal peptide" evidence="2">
    <location>
        <begin position="1"/>
        <end position="30"/>
    </location>
</feature>
<dbReference type="AlphaFoldDB" id="A0A0H2R720"/>
<feature type="region of interest" description="Disordered" evidence="1">
    <location>
        <begin position="359"/>
        <end position="382"/>
    </location>
</feature>
<dbReference type="EMBL" id="KQ086127">
    <property type="protein sequence ID" value="KLO07644.1"/>
    <property type="molecule type" value="Genomic_DNA"/>
</dbReference>
<evidence type="ECO:0000313" key="3">
    <source>
        <dbReference type="EMBL" id="KLO07644.1"/>
    </source>
</evidence>
<evidence type="ECO:0000313" key="4">
    <source>
        <dbReference type="Proteomes" id="UP000053477"/>
    </source>
</evidence>
<evidence type="ECO:0008006" key="5">
    <source>
        <dbReference type="Google" id="ProtNLM"/>
    </source>
</evidence>
<dbReference type="InParanoid" id="A0A0H2R720"/>
<dbReference type="Proteomes" id="UP000053477">
    <property type="component" value="Unassembled WGS sequence"/>
</dbReference>
<organism evidence="3 4">
    <name type="scientific">Schizopora paradoxa</name>
    <dbReference type="NCBI Taxonomy" id="27342"/>
    <lineage>
        <taxon>Eukaryota</taxon>
        <taxon>Fungi</taxon>
        <taxon>Dikarya</taxon>
        <taxon>Basidiomycota</taxon>
        <taxon>Agaricomycotina</taxon>
        <taxon>Agaricomycetes</taxon>
        <taxon>Hymenochaetales</taxon>
        <taxon>Schizoporaceae</taxon>
        <taxon>Schizopora</taxon>
    </lineage>
</organism>
<evidence type="ECO:0000256" key="1">
    <source>
        <dbReference type="SAM" id="MobiDB-lite"/>
    </source>
</evidence>
<feature type="chain" id="PRO_5005201310" description="GPI anchored protein" evidence="2">
    <location>
        <begin position="31"/>
        <end position="414"/>
    </location>
</feature>
<proteinExistence type="predicted"/>
<name>A0A0H2R720_9AGAM</name>
<protein>
    <recommendedName>
        <fullName evidence="5">GPI anchored protein</fullName>
    </recommendedName>
</protein>
<reference evidence="3 4" key="1">
    <citation type="submission" date="2015-04" db="EMBL/GenBank/DDBJ databases">
        <title>Complete genome sequence of Schizopora paradoxa KUC8140, a cosmopolitan wood degrader in East Asia.</title>
        <authorList>
            <consortium name="DOE Joint Genome Institute"/>
            <person name="Min B."/>
            <person name="Park H."/>
            <person name="Jang Y."/>
            <person name="Kim J.-J."/>
            <person name="Kim K.H."/>
            <person name="Pangilinan J."/>
            <person name="Lipzen A."/>
            <person name="Riley R."/>
            <person name="Grigoriev I.V."/>
            <person name="Spatafora J.W."/>
            <person name="Choi I.-G."/>
        </authorList>
    </citation>
    <scope>NUCLEOTIDE SEQUENCE [LARGE SCALE GENOMIC DNA]</scope>
    <source>
        <strain evidence="3 4">KUC8140</strain>
    </source>
</reference>
<dbReference type="Gene3D" id="2.60.120.260">
    <property type="entry name" value="Galactose-binding domain-like"/>
    <property type="match status" value="1"/>
</dbReference>
<keyword evidence="4" id="KW-1185">Reference proteome</keyword>
<accession>A0A0H2R720</accession>
<dbReference type="OrthoDB" id="2984396at2759"/>
<gene>
    <name evidence="3" type="ORF">SCHPADRAFT_945091</name>
</gene>
<evidence type="ECO:0000256" key="2">
    <source>
        <dbReference type="SAM" id="SignalP"/>
    </source>
</evidence>
<feature type="compositionally biased region" description="Low complexity" evidence="1">
    <location>
        <begin position="368"/>
        <end position="382"/>
    </location>
</feature>